<proteinExistence type="inferred from homology"/>
<dbReference type="InterPro" id="IPR050902">
    <property type="entry name" value="ABC_Transporter_SBP"/>
</dbReference>
<evidence type="ECO:0000259" key="2">
    <source>
        <dbReference type="PROSITE" id="PS50983"/>
    </source>
</evidence>
<dbReference type="PROSITE" id="PS50983">
    <property type="entry name" value="FE_B12_PBP"/>
    <property type="match status" value="1"/>
</dbReference>
<dbReference type="Proteomes" id="UP001140076">
    <property type="component" value="Unassembled WGS sequence"/>
</dbReference>
<comment type="similarity">
    <text evidence="1">Belongs to the bacterial solute-binding protein 8 family.</text>
</comment>
<comment type="caution">
    <text evidence="3">The sequence shown here is derived from an EMBL/GenBank/DDBJ whole genome shotgun (WGS) entry which is preliminary data.</text>
</comment>
<dbReference type="CDD" id="cd01148">
    <property type="entry name" value="TroA_a"/>
    <property type="match status" value="1"/>
</dbReference>
<dbReference type="AlphaFoldDB" id="A0A9X3SIK1"/>
<dbReference type="Pfam" id="PF01497">
    <property type="entry name" value="Peripla_BP_2"/>
    <property type="match status" value="1"/>
</dbReference>
<dbReference type="InterPro" id="IPR002491">
    <property type="entry name" value="ABC_transptr_periplasmic_BD"/>
</dbReference>
<protein>
    <submittedName>
        <fullName evidence="3">ABC transporter substrate-binding protein</fullName>
    </submittedName>
</protein>
<organism evidence="3 4">
    <name type="scientific">Streptomonospora mangrovi</name>
    <dbReference type="NCBI Taxonomy" id="2883123"/>
    <lineage>
        <taxon>Bacteria</taxon>
        <taxon>Bacillati</taxon>
        <taxon>Actinomycetota</taxon>
        <taxon>Actinomycetes</taxon>
        <taxon>Streptosporangiales</taxon>
        <taxon>Nocardiopsidaceae</taxon>
        <taxon>Streptomonospora</taxon>
    </lineage>
</organism>
<dbReference type="Gene3D" id="3.40.50.1980">
    <property type="entry name" value="Nitrogenase molybdenum iron protein domain"/>
    <property type="match status" value="2"/>
</dbReference>
<evidence type="ECO:0000313" key="4">
    <source>
        <dbReference type="Proteomes" id="UP001140076"/>
    </source>
</evidence>
<name>A0A9X3SIK1_9ACTN</name>
<dbReference type="SUPFAM" id="SSF53807">
    <property type="entry name" value="Helical backbone' metal receptor"/>
    <property type="match status" value="1"/>
</dbReference>
<evidence type="ECO:0000313" key="3">
    <source>
        <dbReference type="EMBL" id="MDA0566354.1"/>
    </source>
</evidence>
<dbReference type="PANTHER" id="PTHR30535">
    <property type="entry name" value="VITAMIN B12-BINDING PROTEIN"/>
    <property type="match status" value="1"/>
</dbReference>
<reference evidence="3" key="1">
    <citation type="submission" date="2021-10" db="EMBL/GenBank/DDBJ databases">
        <title>Streptomonospora sp. nov., isolated from mangrove soil.</title>
        <authorList>
            <person name="Chen X."/>
            <person name="Ge X."/>
            <person name="Liu W."/>
        </authorList>
    </citation>
    <scope>NUCLEOTIDE SEQUENCE</scope>
    <source>
        <strain evidence="3">S1-112</strain>
    </source>
</reference>
<keyword evidence="4" id="KW-1185">Reference proteome</keyword>
<dbReference type="EMBL" id="JAJAQC010000035">
    <property type="protein sequence ID" value="MDA0566354.1"/>
    <property type="molecule type" value="Genomic_DNA"/>
</dbReference>
<feature type="domain" description="Fe/B12 periplasmic-binding" evidence="2">
    <location>
        <begin position="46"/>
        <end position="314"/>
    </location>
</feature>
<gene>
    <name evidence="3" type="ORF">LG943_18835</name>
</gene>
<accession>A0A9X3SIK1</accession>
<sequence>MAGTVLALAACGAPGGGPAEAAPAEGYPVTVRECGREVTVTAPPQRAVAMNQHVAEIMLALGLADRMVGTAFLDDAIVPELRDAYDSVPVLAERYPSYEALLAAEPDFVYAGFAASAFDPAEGRGRDALEAAGMTTYASIEQCAADVDMDTVGTEIRNIGRVFGVEERAEELIAGIEADVASVEERLAGVEPVDVLVVDSLDATVFTSGGAGIADDMIRSAGGRNVFSDVDDVFADVSIEQAAARDPEAILFYDYGSTTVEDKRRAVLGQPALAHAPAVREERFAELPLSSTVVGIRVGDAVTRIAEQLHPEAF</sequence>
<dbReference type="RefSeq" id="WP_270073614.1">
    <property type="nucleotide sequence ID" value="NZ_JAJAQC010000035.1"/>
</dbReference>
<evidence type="ECO:0000256" key="1">
    <source>
        <dbReference type="ARBA" id="ARBA00008814"/>
    </source>
</evidence>
<dbReference type="PANTHER" id="PTHR30535:SF7">
    <property type="entry name" value="IRON(III) DICITRATE-BINDING PROTEIN"/>
    <property type="match status" value="1"/>
</dbReference>